<dbReference type="InterPro" id="IPR011042">
    <property type="entry name" value="6-blade_b-propeller_TolB-like"/>
</dbReference>
<dbReference type="Gene3D" id="2.120.10.30">
    <property type="entry name" value="TolB, C-terminal domain"/>
    <property type="match status" value="2"/>
</dbReference>
<sequence length="953" mass="108081">MHSPSSRLAGRVLLRGRTRMKKIRLLVGLLAIASTSAFAPALSHAQSFAFGKNKVHYNSFQWLTLRGDHVEIFYYPEEEPLARVALTLAEESYQDLKGKFQHEVSRSIPLIVYSSHQHFEQTNVSPYSLPEGVQGFTEFSKGRVVLPYTGSFAEFRHVIHHELVHVFQLSILEEVYKKHRKASYVVPPLWFSEGLAEYWSTSWDSQGTMVVGDMVLEDRLPGIQDLWRYNGTFAVYKLGQSLCQYIGETYGDDALRRLYTEIYKDDRFEKLLQRVTGVPTRRLSDDWIYRLKRQYFPEVKDRMTLALAGEERAGSQGVNLKPVAVPDSTLFGGCRYFFISARSGYTNIYSASWRGREQDVRSVVRGQRAAQFESFHPFQSRIDVSRKGELAFVSKWNERDALFVYDVTAKKVLVREYLDDLIALSSPAWNREGTKIAVAGLKPSGQMDLYVFDRTTKVLSRLTNDFYTDLDPTWSPDGKQIAFSSDRTRFGADGHQNLFLIDTETLAIRYLTCGAWTDQTPAWSPDGSRIAFASDRSGSSDLYAVNPNGDGGRFKRLLGAAMDPSWLPDGKGILFTGYRRGGFAVYQMPVPDQVVDSFSLETVDVPSPWRWEDTLARSTQHPMPYEPRYGLDLVQGGIAVEPTENIGEGLQGAVSDLLGNHLFYFQLGNTAQSTSEILSRMSGGAWYINLQHRWNYGLGVFHTAGDYEDAIGAQYFERKAGASILASYPFSRFSRIEGTAQAYYDEKVRDFGTSRRGFLTTHSLSLVRDNALWFSTGPRDGARYNLTGALTTNWNNGRTENVMVSADLRRYLRMSQWTTVALRLQSRVSSGADPQRFAMGGSYSLRGYGRRSLYGTRMYLVNAEYRFPLFDRLVLGVPLQSLELPGIEGAVFADAGNAWEKFEKFPRPKGSFGLGLRMSLGGYFVLRYDLARQTDFQRVKPGWEREFYVGFDY</sequence>
<evidence type="ECO:0000256" key="1">
    <source>
        <dbReference type="ARBA" id="ARBA00004370"/>
    </source>
</evidence>
<evidence type="ECO:0000313" key="6">
    <source>
        <dbReference type="EMBL" id="TMQ60416.1"/>
    </source>
</evidence>
<gene>
    <name evidence="6" type="ORF">E6K76_01910</name>
</gene>
<dbReference type="AlphaFoldDB" id="A0A538T9X3"/>
<comment type="caution">
    <text evidence="6">The sequence shown here is derived from an EMBL/GenBank/DDBJ whole genome shotgun (WGS) entry which is preliminary data.</text>
</comment>
<comment type="subcellular location">
    <subcellularLocation>
        <location evidence="1">Membrane</location>
    </subcellularLocation>
</comment>
<protein>
    <recommendedName>
        <fullName evidence="5">Bacterial surface antigen (D15) domain-containing protein</fullName>
    </recommendedName>
</protein>
<organism evidence="6 7">
    <name type="scientific">Eiseniibacteriota bacterium</name>
    <dbReference type="NCBI Taxonomy" id="2212470"/>
    <lineage>
        <taxon>Bacteria</taxon>
        <taxon>Candidatus Eiseniibacteriota</taxon>
    </lineage>
</organism>
<dbReference type="Proteomes" id="UP000316852">
    <property type="component" value="Unassembled WGS sequence"/>
</dbReference>
<feature type="signal peptide" evidence="4">
    <location>
        <begin position="1"/>
        <end position="39"/>
    </location>
</feature>
<dbReference type="Gene3D" id="2.40.160.50">
    <property type="entry name" value="membrane protein fhac: a member of the omp85/tpsb transporter family"/>
    <property type="match status" value="1"/>
</dbReference>
<dbReference type="Pfam" id="PF07676">
    <property type="entry name" value="PD40"/>
    <property type="match status" value="3"/>
</dbReference>
<name>A0A538T9X3_UNCEI</name>
<evidence type="ECO:0000256" key="3">
    <source>
        <dbReference type="ARBA" id="ARBA00023136"/>
    </source>
</evidence>
<feature type="domain" description="Bacterial surface antigen (D15)" evidence="5">
    <location>
        <begin position="752"/>
        <end position="933"/>
    </location>
</feature>
<evidence type="ECO:0000259" key="5">
    <source>
        <dbReference type="Pfam" id="PF01103"/>
    </source>
</evidence>
<dbReference type="PANTHER" id="PTHR36842">
    <property type="entry name" value="PROTEIN TOLB HOMOLOG"/>
    <property type="match status" value="1"/>
</dbReference>
<proteinExistence type="inferred from homology"/>
<accession>A0A538T9X3</accession>
<evidence type="ECO:0000256" key="2">
    <source>
        <dbReference type="ARBA" id="ARBA00009820"/>
    </source>
</evidence>
<keyword evidence="3" id="KW-0472">Membrane</keyword>
<dbReference type="InterPro" id="IPR011659">
    <property type="entry name" value="WD40"/>
</dbReference>
<evidence type="ECO:0000256" key="4">
    <source>
        <dbReference type="SAM" id="SignalP"/>
    </source>
</evidence>
<keyword evidence="4" id="KW-0732">Signal</keyword>
<dbReference type="SUPFAM" id="SSF82171">
    <property type="entry name" value="DPP6 N-terminal domain-like"/>
    <property type="match status" value="1"/>
</dbReference>
<feature type="chain" id="PRO_5022200999" description="Bacterial surface antigen (D15) domain-containing protein" evidence="4">
    <location>
        <begin position="40"/>
        <end position="953"/>
    </location>
</feature>
<dbReference type="EMBL" id="VBOW01000014">
    <property type="protein sequence ID" value="TMQ60416.1"/>
    <property type="molecule type" value="Genomic_DNA"/>
</dbReference>
<dbReference type="PANTHER" id="PTHR36842:SF1">
    <property type="entry name" value="PROTEIN TOLB"/>
    <property type="match status" value="1"/>
</dbReference>
<reference evidence="6 7" key="1">
    <citation type="journal article" date="2019" name="Nat. Microbiol.">
        <title>Mediterranean grassland soil C-N compound turnover is dependent on rainfall and depth, and is mediated by genomically divergent microorganisms.</title>
        <authorList>
            <person name="Diamond S."/>
            <person name="Andeer P.F."/>
            <person name="Li Z."/>
            <person name="Crits-Christoph A."/>
            <person name="Burstein D."/>
            <person name="Anantharaman K."/>
            <person name="Lane K.R."/>
            <person name="Thomas B.C."/>
            <person name="Pan C."/>
            <person name="Northen T.R."/>
            <person name="Banfield J.F."/>
        </authorList>
    </citation>
    <scope>NUCLEOTIDE SEQUENCE [LARGE SCALE GENOMIC DNA]</scope>
    <source>
        <strain evidence="6">WS_6</strain>
    </source>
</reference>
<dbReference type="InterPro" id="IPR000184">
    <property type="entry name" value="Bac_surfAg_D15"/>
</dbReference>
<dbReference type="Pfam" id="PF01103">
    <property type="entry name" value="Omp85"/>
    <property type="match status" value="1"/>
</dbReference>
<evidence type="ECO:0000313" key="7">
    <source>
        <dbReference type="Proteomes" id="UP000316852"/>
    </source>
</evidence>
<comment type="similarity">
    <text evidence="2">Belongs to the TolB family.</text>
</comment>
<dbReference type="GO" id="GO:0019867">
    <property type="term" value="C:outer membrane"/>
    <property type="evidence" value="ECO:0007669"/>
    <property type="project" value="InterPro"/>
</dbReference>